<accession>A0ABP8S0Z0</accession>
<dbReference type="Gene3D" id="3.40.50.10540">
    <property type="entry name" value="Crotonobetainyl-coa:carnitine coa-transferase, domain 1"/>
    <property type="match status" value="2"/>
</dbReference>
<evidence type="ECO:0000256" key="1">
    <source>
        <dbReference type="SAM" id="MobiDB-lite"/>
    </source>
</evidence>
<protein>
    <recommendedName>
        <fullName evidence="4">Crotonobetainyl-CoA:carnitine CoA-transferase CaiB-like acyl-CoA transferase</fullName>
    </recommendedName>
</protein>
<organism evidence="2 3">
    <name type="scientific">Pseudonocardia xishanensis</name>
    <dbReference type="NCBI Taxonomy" id="630995"/>
    <lineage>
        <taxon>Bacteria</taxon>
        <taxon>Bacillati</taxon>
        <taxon>Actinomycetota</taxon>
        <taxon>Actinomycetes</taxon>
        <taxon>Pseudonocardiales</taxon>
        <taxon>Pseudonocardiaceae</taxon>
        <taxon>Pseudonocardia</taxon>
    </lineage>
</organism>
<gene>
    <name evidence="2" type="ORF">GCM10023175_59060</name>
</gene>
<keyword evidence="3" id="KW-1185">Reference proteome</keyword>
<dbReference type="InterPro" id="IPR003673">
    <property type="entry name" value="CoA-Trfase_fam_III"/>
</dbReference>
<evidence type="ECO:0000313" key="3">
    <source>
        <dbReference type="Proteomes" id="UP001501598"/>
    </source>
</evidence>
<dbReference type="Pfam" id="PF02515">
    <property type="entry name" value="CoA_transf_3"/>
    <property type="match status" value="2"/>
</dbReference>
<dbReference type="SUPFAM" id="SSF89796">
    <property type="entry name" value="CoA-transferase family III (CaiB/BaiF)"/>
    <property type="match status" value="2"/>
</dbReference>
<dbReference type="Proteomes" id="UP001501598">
    <property type="component" value="Unassembled WGS sequence"/>
</dbReference>
<dbReference type="InterPro" id="IPR023606">
    <property type="entry name" value="CoA-Trfase_III_dom_1_sf"/>
</dbReference>
<dbReference type="PANTHER" id="PTHR48228">
    <property type="entry name" value="SUCCINYL-COA--D-CITRAMALATE COA-TRANSFERASE"/>
    <property type="match status" value="1"/>
</dbReference>
<name>A0ABP8S0Z0_9PSEU</name>
<dbReference type="InterPro" id="IPR050509">
    <property type="entry name" value="CoA-transferase_III"/>
</dbReference>
<feature type="region of interest" description="Disordered" evidence="1">
    <location>
        <begin position="344"/>
        <end position="389"/>
    </location>
</feature>
<evidence type="ECO:0000313" key="2">
    <source>
        <dbReference type="EMBL" id="GAA4556562.1"/>
    </source>
</evidence>
<dbReference type="Gene3D" id="3.30.1540.10">
    <property type="entry name" value="formyl-coa transferase, domain 3"/>
    <property type="match status" value="2"/>
</dbReference>
<dbReference type="InterPro" id="IPR044855">
    <property type="entry name" value="CoA-Trfase_III_dom3_sf"/>
</dbReference>
<dbReference type="RefSeq" id="WP_345425838.1">
    <property type="nucleotide sequence ID" value="NZ_BAABGT010000097.1"/>
</dbReference>
<dbReference type="EMBL" id="BAABGT010000097">
    <property type="protein sequence ID" value="GAA4556562.1"/>
    <property type="molecule type" value="Genomic_DNA"/>
</dbReference>
<proteinExistence type="predicted"/>
<sequence>MAELLDGIRVVDLGGRLAGRLATTLLADQGADVIHVDRPGTVDVPADAFLLRARRRVTLDLTDPTERAVARRLAVRADVVVQNLRPDVPARFGLGYEDLREEAPHLVYLSLPGFPADDPRHAVPGWECVVDAATANCRIRAGEAPAGWDPERPTYSAVPVASNFAAFLGATGVAAALVERCRSGRGQHVSVPLSDAVFEAVGDAGGYPSARGVPTQKALRANGSGTYRSADGRYVQFNPIGASRRFLSWLLDAAGHPEWAASSDRWTGAEGEAALRALLGDLFATRTAAEWEELGARAGVPLAVVRTSREWLRTPHSHSSGSIVSMVDPVFGPTLMPGTAVEVVGAGERPARPRPRRPRDADRRAVLAESAADPRPPEPPGRAGERRRPLAGLTVLDLTQVLAGPTSARLLGELGASVVKINAPHRGVYAHGVVNRGKDSILLDVEREPGRRVFWALAEQADVVVANFTPGTAERYGIGPAHVLARCPGIVHVSVSCYGATGPWARGRGYETQAQAATGLMARAGGAGPPTVLGPYNLLDYGTGVLAAYAAVLGVLHRERTGAGCALATSLVRTAGHHQAAFLVDGAGVPSSTEPAGPTALGEHPLHGFHRTADGWLALGAAPEDLPRLAGVPGLAELAAFEGAEPDQEKLAAVLGELFLRRRADDWVPDLRAAGVGAHRVLGLSEVMADPAARARGRVVTQTSEEVGEVTLPGVTIGLSDTPLRTGAPARRPGADAERVLAAVGLADSLTDLERAWVVQTRDLPPAWPPV</sequence>
<evidence type="ECO:0008006" key="4">
    <source>
        <dbReference type="Google" id="ProtNLM"/>
    </source>
</evidence>
<comment type="caution">
    <text evidence="2">The sequence shown here is derived from an EMBL/GenBank/DDBJ whole genome shotgun (WGS) entry which is preliminary data.</text>
</comment>
<dbReference type="PANTHER" id="PTHR48228:SF4">
    <property type="entry name" value="BLR3030 PROTEIN"/>
    <property type="match status" value="1"/>
</dbReference>
<reference evidence="3" key="1">
    <citation type="journal article" date="2019" name="Int. J. Syst. Evol. Microbiol.">
        <title>The Global Catalogue of Microorganisms (GCM) 10K type strain sequencing project: providing services to taxonomists for standard genome sequencing and annotation.</title>
        <authorList>
            <consortium name="The Broad Institute Genomics Platform"/>
            <consortium name="The Broad Institute Genome Sequencing Center for Infectious Disease"/>
            <person name="Wu L."/>
            <person name="Ma J."/>
        </authorList>
    </citation>
    <scope>NUCLEOTIDE SEQUENCE [LARGE SCALE GENOMIC DNA]</scope>
    <source>
        <strain evidence="3">JCM 17906</strain>
    </source>
</reference>